<dbReference type="SUPFAM" id="SSF47384">
    <property type="entry name" value="Homodimeric domain of signal transducing histidine kinase"/>
    <property type="match status" value="1"/>
</dbReference>
<evidence type="ECO:0000256" key="4">
    <source>
        <dbReference type="ARBA" id="ARBA00022475"/>
    </source>
</evidence>
<dbReference type="InterPro" id="IPR004358">
    <property type="entry name" value="Sig_transdc_His_kin-like_C"/>
</dbReference>
<dbReference type="CDD" id="cd00082">
    <property type="entry name" value="HisKA"/>
    <property type="match status" value="1"/>
</dbReference>
<dbReference type="PROSITE" id="PS50109">
    <property type="entry name" value="HIS_KIN"/>
    <property type="match status" value="1"/>
</dbReference>
<evidence type="ECO:0000256" key="3">
    <source>
        <dbReference type="ARBA" id="ARBA00012438"/>
    </source>
</evidence>
<dbReference type="PANTHER" id="PTHR43065:SF42">
    <property type="entry name" value="TWO-COMPONENT SENSOR PPRA"/>
    <property type="match status" value="1"/>
</dbReference>
<dbReference type="InterPro" id="IPR005467">
    <property type="entry name" value="His_kinase_dom"/>
</dbReference>
<evidence type="ECO:0000256" key="7">
    <source>
        <dbReference type="ARBA" id="ARBA00022989"/>
    </source>
</evidence>
<dbReference type="PRINTS" id="PR00344">
    <property type="entry name" value="BCTRLSENSOR"/>
</dbReference>
<evidence type="ECO:0000256" key="1">
    <source>
        <dbReference type="ARBA" id="ARBA00000085"/>
    </source>
</evidence>
<evidence type="ECO:0000313" key="10">
    <source>
        <dbReference type="EMBL" id="SBV36623.1"/>
    </source>
</evidence>
<evidence type="ECO:0000259" key="9">
    <source>
        <dbReference type="PROSITE" id="PS50109"/>
    </source>
</evidence>
<dbReference type="EC" id="2.7.13.3" evidence="3"/>
<dbReference type="InterPro" id="IPR003661">
    <property type="entry name" value="HisK_dim/P_dom"/>
</dbReference>
<dbReference type="Pfam" id="PF21623">
    <property type="entry name" value="HK_sensor_dom_bact"/>
    <property type="match status" value="1"/>
</dbReference>
<sequence>MAEVPRAGFLRRRWQEAWAGVRLQPWRVTLIAAPWLLGLLTALPLLWYETDRVLRVPERQASHDAVQYAAQSMLRWMERLSDDARFLALLTPRLLEDGSQAPLVETYGSFLRAGSDYHKVRWLDAAGHERLRLDQDGGDIRRVPVSALQDKQGRPFFENALALQPGQVHLSPLDLNVENGGIEQPLRPTLRASSPFVLGDGSSGVVVLNLHGRMLLERLREQAQQSGFTLYLVHPEGYWLIGPQASDAWGWQLGHRERNVAAFDPALWRELQQHQAGYWQGWSFSTLETAWGQGEGRLLAHADPTLARLRILVHRVPPQGARWQLILVVFAVLGLCMVAWVVLGQARGLARETAYVQRLRDGNAALALANERLLMAQQELARAERLSSLGLMVAGVAHEMNTPLASAQLALGSLGDAITTLQEQLRTGLRRSEMDAFLANATSACALAGSELRRSAALVQRFKQVAVDRASLERRRFDLAEVLLDADPRLRKGGPVDGVELVLELEPGVAMDSYPGPLGQVVANLFANALLHGCPPGGPGRIVLSARADGPGQVRIDVVDDGQGIAADDLPRIFEPFFTTRRNRGGTGLGLHIVHQIVTEVLGGRVEVHSHRAGTPGDGPAETRFTLYLPCQGPDRTAETP</sequence>
<dbReference type="EMBL" id="FLTS01000001">
    <property type="protein sequence ID" value="SBV36623.1"/>
    <property type="molecule type" value="Genomic_DNA"/>
</dbReference>
<dbReference type="Pfam" id="PF02518">
    <property type="entry name" value="HATPase_c"/>
    <property type="match status" value="1"/>
</dbReference>
<dbReference type="InterPro" id="IPR036890">
    <property type="entry name" value="HATPase_C_sf"/>
</dbReference>
<dbReference type="InterPro" id="IPR048760">
    <property type="entry name" value="VP0354-like_sensor_dom"/>
</dbReference>
<comment type="catalytic activity">
    <reaction evidence="1">
        <text>ATP + protein L-histidine = ADP + protein N-phospho-L-histidine.</text>
        <dbReference type="EC" id="2.7.13.3"/>
    </reaction>
</comment>
<dbReference type="GO" id="GO:0000155">
    <property type="term" value="F:phosphorelay sensor kinase activity"/>
    <property type="evidence" value="ECO:0007669"/>
    <property type="project" value="InterPro"/>
</dbReference>
<comment type="subcellular location">
    <subcellularLocation>
        <location evidence="2">Cell membrane</location>
        <topology evidence="2">Multi-pass membrane protein</topology>
    </subcellularLocation>
</comment>
<dbReference type="GO" id="GO:0005886">
    <property type="term" value="C:plasma membrane"/>
    <property type="evidence" value="ECO:0007669"/>
    <property type="project" value="UniProtKB-SubCell"/>
</dbReference>
<keyword evidence="7 8" id="KW-1133">Transmembrane helix</keyword>
<keyword evidence="8" id="KW-0472">Membrane</keyword>
<dbReference type="SMART" id="SM00387">
    <property type="entry name" value="HATPase_c"/>
    <property type="match status" value="1"/>
</dbReference>
<name>A0A1Y5Q329_9GAMM</name>
<keyword evidence="10" id="KW-0808">Transferase</keyword>
<gene>
    <name evidence="10" type="ORF">STPYR_11553</name>
</gene>
<feature type="domain" description="Histidine kinase" evidence="9">
    <location>
        <begin position="395"/>
        <end position="633"/>
    </location>
</feature>
<organism evidence="10">
    <name type="scientific">uncultured Stenotrophomonas sp</name>
    <dbReference type="NCBI Taxonomy" id="165438"/>
    <lineage>
        <taxon>Bacteria</taxon>
        <taxon>Pseudomonadati</taxon>
        <taxon>Pseudomonadota</taxon>
        <taxon>Gammaproteobacteria</taxon>
        <taxon>Lysobacterales</taxon>
        <taxon>Lysobacteraceae</taxon>
        <taxon>Stenotrophomonas</taxon>
        <taxon>environmental samples</taxon>
    </lineage>
</organism>
<evidence type="ECO:0000256" key="5">
    <source>
        <dbReference type="ARBA" id="ARBA00022553"/>
    </source>
</evidence>
<feature type="transmembrane region" description="Helical" evidence="8">
    <location>
        <begin position="28"/>
        <end position="48"/>
    </location>
</feature>
<dbReference type="CDD" id="cd00075">
    <property type="entry name" value="HATPase"/>
    <property type="match status" value="1"/>
</dbReference>
<dbReference type="Gene3D" id="3.30.450.20">
    <property type="entry name" value="PAS domain"/>
    <property type="match status" value="2"/>
</dbReference>
<accession>A0A1Y5Q329</accession>
<keyword evidence="10" id="KW-0418">Kinase</keyword>
<dbReference type="SUPFAM" id="SSF55874">
    <property type="entry name" value="ATPase domain of HSP90 chaperone/DNA topoisomerase II/histidine kinase"/>
    <property type="match status" value="1"/>
</dbReference>
<proteinExistence type="predicted"/>
<protein>
    <recommendedName>
        <fullName evidence="3">histidine kinase</fullName>
        <ecNumber evidence="3">2.7.13.3</ecNumber>
    </recommendedName>
</protein>
<dbReference type="AlphaFoldDB" id="A0A1Y5Q329"/>
<evidence type="ECO:0000256" key="8">
    <source>
        <dbReference type="SAM" id="Phobius"/>
    </source>
</evidence>
<dbReference type="Gene3D" id="3.30.565.10">
    <property type="entry name" value="Histidine kinase-like ATPase, C-terminal domain"/>
    <property type="match status" value="1"/>
</dbReference>
<dbReference type="InterPro" id="IPR003594">
    <property type="entry name" value="HATPase_dom"/>
</dbReference>
<keyword evidence="6 8" id="KW-0812">Transmembrane</keyword>
<reference evidence="10" key="1">
    <citation type="submission" date="2016-03" db="EMBL/GenBank/DDBJ databases">
        <authorList>
            <person name="Ploux O."/>
        </authorList>
    </citation>
    <scope>NUCLEOTIDE SEQUENCE</scope>
    <source>
        <strain evidence="10">UC10</strain>
    </source>
</reference>
<dbReference type="Gene3D" id="1.10.287.130">
    <property type="match status" value="1"/>
</dbReference>
<feature type="transmembrane region" description="Helical" evidence="8">
    <location>
        <begin position="325"/>
        <end position="343"/>
    </location>
</feature>
<dbReference type="InterPro" id="IPR029151">
    <property type="entry name" value="Sensor-like_sf"/>
</dbReference>
<dbReference type="InterPro" id="IPR036097">
    <property type="entry name" value="HisK_dim/P_sf"/>
</dbReference>
<evidence type="ECO:0000256" key="6">
    <source>
        <dbReference type="ARBA" id="ARBA00022692"/>
    </source>
</evidence>
<keyword evidence="5" id="KW-0597">Phosphoprotein</keyword>
<dbReference type="SUPFAM" id="SSF103190">
    <property type="entry name" value="Sensory domain-like"/>
    <property type="match status" value="2"/>
</dbReference>
<evidence type="ECO:0000256" key="2">
    <source>
        <dbReference type="ARBA" id="ARBA00004651"/>
    </source>
</evidence>
<dbReference type="PANTHER" id="PTHR43065">
    <property type="entry name" value="SENSOR HISTIDINE KINASE"/>
    <property type="match status" value="1"/>
</dbReference>
<keyword evidence="4" id="KW-1003">Cell membrane</keyword>